<dbReference type="RefSeq" id="WP_111599546.1">
    <property type="nucleotide sequence ID" value="NZ_QLLL01000008.1"/>
</dbReference>
<dbReference type="InterPro" id="IPR011463">
    <property type="entry name" value="DUF1569"/>
</dbReference>
<comment type="caution">
    <text evidence="1">The sequence shown here is derived from an EMBL/GenBank/DDBJ whole genome shotgun (WGS) entry which is preliminary data.</text>
</comment>
<dbReference type="Proteomes" id="UP000249547">
    <property type="component" value="Unassembled WGS sequence"/>
</dbReference>
<proteinExistence type="predicted"/>
<name>A0A327Q9X6_9BACT</name>
<dbReference type="OrthoDB" id="2599194at2"/>
<dbReference type="EMBL" id="QLLL01000008">
    <property type="protein sequence ID" value="RAJ00432.1"/>
    <property type="molecule type" value="Genomic_DNA"/>
</dbReference>
<accession>A0A327Q9X6</accession>
<evidence type="ECO:0000313" key="1">
    <source>
        <dbReference type="EMBL" id="RAJ00432.1"/>
    </source>
</evidence>
<reference evidence="1 2" key="1">
    <citation type="submission" date="2018-06" db="EMBL/GenBank/DDBJ databases">
        <title>Genomic Encyclopedia of Archaeal and Bacterial Type Strains, Phase II (KMG-II): from individual species to whole genera.</title>
        <authorList>
            <person name="Goeker M."/>
        </authorList>
    </citation>
    <scope>NUCLEOTIDE SEQUENCE [LARGE SCALE GENOMIC DNA]</scope>
    <source>
        <strain evidence="1 2">DSM 23857</strain>
    </source>
</reference>
<dbReference type="Gene3D" id="1.20.120.450">
    <property type="entry name" value="dinb family like domain"/>
    <property type="match status" value="1"/>
</dbReference>
<dbReference type="AlphaFoldDB" id="A0A327Q9X6"/>
<dbReference type="Pfam" id="PF07606">
    <property type="entry name" value="DUF1569"/>
    <property type="match status" value="1"/>
</dbReference>
<evidence type="ECO:0000313" key="2">
    <source>
        <dbReference type="Proteomes" id="UP000249547"/>
    </source>
</evidence>
<organism evidence="1 2">
    <name type="scientific">Chitinophaga skermanii</name>
    <dbReference type="NCBI Taxonomy" id="331697"/>
    <lineage>
        <taxon>Bacteria</taxon>
        <taxon>Pseudomonadati</taxon>
        <taxon>Bacteroidota</taxon>
        <taxon>Chitinophagia</taxon>
        <taxon>Chitinophagales</taxon>
        <taxon>Chitinophagaceae</taxon>
        <taxon>Chitinophaga</taxon>
    </lineage>
</organism>
<keyword evidence="2" id="KW-1185">Reference proteome</keyword>
<sequence>MALPNIFTKPVTDSVIERIHQLTPASQPQWGKMNVAQMMAHCCVPYEMVFTNKHHKPNFLLRFVLKSFVKKHVINEVPYPHNSKTAPAFLVSADKDFSAERQRLVNYVLQTQQLGETHFDGKESLSFGPMSTIEWNNMFYKHLDHHLRQFGV</sequence>
<gene>
    <name evidence="1" type="ORF">LX64_04138</name>
</gene>
<protein>
    <submittedName>
        <fullName evidence="1">Uncharacterized protein DUF1569</fullName>
    </submittedName>
</protein>
<dbReference type="InterPro" id="IPR034660">
    <property type="entry name" value="DinB/YfiT-like"/>
</dbReference>